<dbReference type="GO" id="GO:0008360">
    <property type="term" value="P:regulation of cell shape"/>
    <property type="evidence" value="ECO:0007669"/>
    <property type="project" value="UniProtKB-KW"/>
</dbReference>
<evidence type="ECO:0000256" key="5">
    <source>
        <dbReference type="ARBA" id="ARBA00022645"/>
    </source>
</evidence>
<dbReference type="Pfam" id="PF03717">
    <property type="entry name" value="PBP_dimer"/>
    <property type="match status" value="1"/>
</dbReference>
<evidence type="ECO:0000256" key="12">
    <source>
        <dbReference type="ARBA" id="ARBA00023136"/>
    </source>
</evidence>
<evidence type="ECO:0000259" key="18">
    <source>
        <dbReference type="Pfam" id="PF00905"/>
    </source>
</evidence>
<evidence type="ECO:0000256" key="17">
    <source>
        <dbReference type="SAM" id="MobiDB-lite"/>
    </source>
</evidence>
<dbReference type="PANTHER" id="PTHR30627:SF1">
    <property type="entry name" value="PEPTIDOGLYCAN D,D-TRANSPEPTIDASE FTSI"/>
    <property type="match status" value="1"/>
</dbReference>
<dbReference type="GO" id="GO:0008658">
    <property type="term" value="F:penicillin binding"/>
    <property type="evidence" value="ECO:0007669"/>
    <property type="project" value="InterPro"/>
</dbReference>
<dbReference type="GO" id="GO:0043093">
    <property type="term" value="P:FtsZ-dependent cytokinesis"/>
    <property type="evidence" value="ECO:0007669"/>
    <property type="project" value="UniProtKB-UniRule"/>
</dbReference>
<dbReference type="HAMAP" id="MF_02080">
    <property type="entry name" value="FtsI_transpept"/>
    <property type="match status" value="1"/>
</dbReference>
<keyword evidence="6 16" id="KW-0645">Protease</keyword>
<sequence length="660" mass="71148">MTGRKSHRPTRSGPLDRVLGDRGRGGGFDRLVEGIGERFARAREDRGSRGNKPRGRVAQFNLRNRLILVGGSLGLCAVALVGRALDLQVISNDFYRQQGDARSLREIPIPTSRGMITDRNGEPLAVSTPVESIWGNPKELAKNPERLPELAKALGVSRDELTRKLAQRAGKEFMYLKRRINPDEARKILAHKVPGVFSQREFRRFYPQGEAMAHVLGFTNIDDRGQEGLELAFDHELRGKPGTKRVIRDGAGRIVENVDLVQSAEPGKDLTLTLDRRIQYLTYRELRRALVETGASSASAVVLDIETGEVLAMANLPTYNPNLLSAGNRDTHRNRAVTDVVEPGSTMKPITVAAALNAGAVKPTTLVNTTPGWMPNGRYRITDTHNNGVLTVTGVITKSSNVGAAKLALPLPNDYYYNFIRGFGYGQKPNSGFPGESSGLLAPPSRWSGTTKATMSYGYGLSATPVQIAMAYAAMANGGKLIQPTFVKGQRNEARQVLEPAVAGEIMRMMQTVTEPGGTAKQAAILGYHVAGKTGTTRKFSATGGYSRKYVSLFAGVVPVEKPRFSMVVVVSEPDPTKRGYYGGSVSGPVFRNVMDGALRLMDVAPDDIETWLAVQAAAEAKRLKQNGGKPSGPVVPVATQTVASPPPIAASALVQGGAR</sequence>
<dbReference type="Gene3D" id="3.40.710.10">
    <property type="entry name" value="DD-peptidase/beta-lactamase superfamily"/>
    <property type="match status" value="1"/>
</dbReference>
<proteinExistence type="inferred from homology"/>
<keyword evidence="3 16" id="KW-0997">Cell inner membrane</keyword>
<evidence type="ECO:0000256" key="9">
    <source>
        <dbReference type="ARBA" id="ARBA00022960"/>
    </source>
</evidence>
<feature type="domain" description="Penicillin-binding protein dimerisation" evidence="19">
    <location>
        <begin position="109"/>
        <end position="258"/>
    </location>
</feature>
<dbReference type="Gene3D" id="3.30.450.330">
    <property type="match status" value="1"/>
</dbReference>
<evidence type="ECO:0000256" key="3">
    <source>
        <dbReference type="ARBA" id="ARBA00022519"/>
    </source>
</evidence>
<comment type="subcellular location">
    <subcellularLocation>
        <location evidence="16">Cell inner membrane</location>
        <topology evidence="16">Single-pass membrane protein</topology>
    </subcellularLocation>
    <subcellularLocation>
        <location evidence="1">Membrane</location>
    </subcellularLocation>
</comment>
<dbReference type="GO" id="GO:0008955">
    <property type="term" value="F:peptidoglycan glycosyltransferase activity"/>
    <property type="evidence" value="ECO:0007669"/>
    <property type="project" value="InterPro"/>
</dbReference>
<keyword evidence="11 16" id="KW-1133">Transmembrane helix</keyword>
<dbReference type="EMBL" id="CP011129">
    <property type="protein sequence ID" value="ALN79327.1"/>
    <property type="molecule type" value="Genomic_DNA"/>
</dbReference>
<dbReference type="InterPro" id="IPR036138">
    <property type="entry name" value="PBP_dimer_sf"/>
</dbReference>
<protein>
    <recommendedName>
        <fullName evidence="16">Peptidoglycan D,D-transpeptidase FtsI</fullName>
        <ecNumber evidence="16">3.4.16.4</ecNumber>
    </recommendedName>
    <alternativeName>
        <fullName evidence="16">Penicillin-binding protein 3</fullName>
        <shortName evidence="16">PBP-3</shortName>
    </alternativeName>
</protein>
<evidence type="ECO:0000256" key="15">
    <source>
        <dbReference type="ARBA" id="ARBA00023316"/>
    </source>
</evidence>
<evidence type="ECO:0000256" key="6">
    <source>
        <dbReference type="ARBA" id="ARBA00022670"/>
    </source>
</evidence>
<dbReference type="GO" id="GO:0006508">
    <property type="term" value="P:proteolysis"/>
    <property type="evidence" value="ECO:0007669"/>
    <property type="project" value="UniProtKB-KW"/>
</dbReference>
<evidence type="ECO:0000256" key="2">
    <source>
        <dbReference type="ARBA" id="ARBA00022475"/>
    </source>
</evidence>
<dbReference type="PATRIC" id="fig|84531.8.peg.1192"/>
<evidence type="ECO:0000256" key="7">
    <source>
        <dbReference type="ARBA" id="ARBA00022692"/>
    </source>
</evidence>
<accession>A0A0S2F721</accession>
<evidence type="ECO:0000313" key="21">
    <source>
        <dbReference type="Proteomes" id="UP000060787"/>
    </source>
</evidence>
<comment type="function">
    <text evidence="16">Catalyzes cross-linking of the peptidoglycan cell wall at the division septum.</text>
</comment>
<dbReference type="GO" id="GO:0000917">
    <property type="term" value="P:division septum assembly"/>
    <property type="evidence" value="ECO:0007669"/>
    <property type="project" value="UniProtKB-KW"/>
</dbReference>
<dbReference type="GO" id="GO:0005886">
    <property type="term" value="C:plasma membrane"/>
    <property type="evidence" value="ECO:0007669"/>
    <property type="project" value="UniProtKB-SubCell"/>
</dbReference>
<dbReference type="InterPro" id="IPR037532">
    <property type="entry name" value="FtsI_transpept"/>
</dbReference>
<comment type="catalytic activity">
    <reaction evidence="16">
        <text>Preferential cleavage: (Ac)2-L-Lys-D-Ala-|-D-Ala. Also transpeptidation of peptidyl-alanyl moieties that are N-acyl substituents of D-alanine.</text>
        <dbReference type="EC" id="3.4.16.4"/>
    </reaction>
</comment>
<dbReference type="SUPFAM" id="SSF56519">
    <property type="entry name" value="Penicillin binding protein dimerisation domain"/>
    <property type="match status" value="1"/>
</dbReference>
<feature type="active site" description="Acyl-ester intermediate" evidence="16">
    <location>
        <position position="345"/>
    </location>
</feature>
<keyword evidence="21" id="KW-1185">Reference proteome</keyword>
<dbReference type="EC" id="3.4.16.4" evidence="16"/>
<dbReference type="GO" id="GO:0009252">
    <property type="term" value="P:peptidoglycan biosynthetic process"/>
    <property type="evidence" value="ECO:0007669"/>
    <property type="project" value="UniProtKB-UniRule"/>
</dbReference>
<keyword evidence="15 16" id="KW-0961">Cell wall biogenesis/degradation</keyword>
<reference evidence="20 21" key="1">
    <citation type="journal article" date="2015" name="BMC Genomics">
        <title>Comparative genomics and metabolic profiling of the genus Lysobacter.</title>
        <authorList>
            <person name="de Bruijn I."/>
            <person name="Cheng X."/>
            <person name="de Jager V."/>
            <person name="Exposito R.G."/>
            <person name="Watrous J."/>
            <person name="Patel N."/>
            <person name="Postma J."/>
            <person name="Dorrestein P.C."/>
            <person name="Kobayashi D."/>
            <person name="Raaijmakers J.M."/>
        </authorList>
    </citation>
    <scope>NUCLEOTIDE SEQUENCE [LARGE SCALE GENOMIC DNA]</scope>
    <source>
        <strain evidence="20 21">76</strain>
    </source>
</reference>
<keyword evidence="7 16" id="KW-0812">Transmembrane</keyword>
<dbReference type="Gene3D" id="3.90.1310.10">
    <property type="entry name" value="Penicillin-binding protein 2a (Domain 2)"/>
    <property type="match status" value="1"/>
</dbReference>
<dbReference type="Proteomes" id="UP000060787">
    <property type="component" value="Chromosome"/>
</dbReference>
<dbReference type="PANTHER" id="PTHR30627">
    <property type="entry name" value="PEPTIDOGLYCAN D,D-TRANSPEPTIDASE"/>
    <property type="match status" value="1"/>
</dbReference>
<evidence type="ECO:0000256" key="16">
    <source>
        <dbReference type="HAMAP-Rule" id="MF_02080"/>
    </source>
</evidence>
<dbReference type="KEGG" id="lab:LA76x_1168"/>
<evidence type="ECO:0000256" key="1">
    <source>
        <dbReference type="ARBA" id="ARBA00004370"/>
    </source>
</evidence>
<keyword evidence="14 16" id="KW-0131">Cell cycle</keyword>
<name>A0A0S2F721_LYSAN</name>
<feature type="transmembrane region" description="Helical" evidence="16">
    <location>
        <begin position="66"/>
        <end position="85"/>
    </location>
</feature>
<evidence type="ECO:0000256" key="13">
    <source>
        <dbReference type="ARBA" id="ARBA00023210"/>
    </source>
</evidence>
<dbReference type="AlphaFoldDB" id="A0A0S2F721"/>
<evidence type="ECO:0000256" key="10">
    <source>
        <dbReference type="ARBA" id="ARBA00022984"/>
    </source>
</evidence>
<evidence type="ECO:0000256" key="8">
    <source>
        <dbReference type="ARBA" id="ARBA00022801"/>
    </source>
</evidence>
<keyword evidence="13 16" id="KW-0717">Septation</keyword>
<organism evidence="20 21">
    <name type="scientific">Lysobacter antibioticus</name>
    <dbReference type="NCBI Taxonomy" id="84531"/>
    <lineage>
        <taxon>Bacteria</taxon>
        <taxon>Pseudomonadati</taxon>
        <taxon>Pseudomonadota</taxon>
        <taxon>Gammaproteobacteria</taxon>
        <taxon>Lysobacterales</taxon>
        <taxon>Lysobacteraceae</taxon>
        <taxon>Lysobacter</taxon>
    </lineage>
</organism>
<feature type="domain" description="Penicillin-binding protein transpeptidase" evidence="18">
    <location>
        <begin position="299"/>
        <end position="596"/>
    </location>
</feature>
<keyword evidence="10 16" id="KW-0573">Peptidoglycan synthesis</keyword>
<evidence type="ECO:0000256" key="14">
    <source>
        <dbReference type="ARBA" id="ARBA00023306"/>
    </source>
</evidence>
<keyword evidence="5 16" id="KW-0121">Carboxypeptidase</keyword>
<keyword evidence="9 16" id="KW-0133">Cell shape</keyword>
<dbReference type="InterPro" id="IPR050515">
    <property type="entry name" value="Beta-lactam/transpept"/>
</dbReference>
<keyword evidence="2 16" id="KW-1003">Cell membrane</keyword>
<comment type="similarity">
    <text evidence="16">Belongs to the transpeptidase family. FtsI subfamily.</text>
</comment>
<feature type="compositionally biased region" description="Basic residues" evidence="17">
    <location>
        <begin position="1"/>
        <end position="10"/>
    </location>
</feature>
<dbReference type="InterPro" id="IPR012338">
    <property type="entry name" value="Beta-lactam/transpept-like"/>
</dbReference>
<dbReference type="GO" id="GO:0071555">
    <property type="term" value="P:cell wall organization"/>
    <property type="evidence" value="ECO:0007669"/>
    <property type="project" value="UniProtKB-KW"/>
</dbReference>
<evidence type="ECO:0000256" key="4">
    <source>
        <dbReference type="ARBA" id="ARBA00022618"/>
    </source>
</evidence>
<evidence type="ECO:0000256" key="11">
    <source>
        <dbReference type="ARBA" id="ARBA00022989"/>
    </source>
</evidence>
<keyword evidence="8 16" id="KW-0378">Hydrolase</keyword>
<dbReference type="RefSeq" id="WP_082647702.1">
    <property type="nucleotide sequence ID" value="NZ_CP011129.1"/>
</dbReference>
<evidence type="ECO:0000313" key="20">
    <source>
        <dbReference type="EMBL" id="ALN79327.1"/>
    </source>
</evidence>
<dbReference type="GO" id="GO:0009002">
    <property type="term" value="F:serine-type D-Ala-D-Ala carboxypeptidase activity"/>
    <property type="evidence" value="ECO:0007669"/>
    <property type="project" value="UniProtKB-UniRule"/>
</dbReference>
<gene>
    <name evidence="16" type="primary">ftsI</name>
    <name evidence="20" type="ORF">LA76x_1168</name>
</gene>
<dbReference type="Pfam" id="PF00905">
    <property type="entry name" value="Transpeptidase"/>
    <property type="match status" value="1"/>
</dbReference>
<keyword evidence="12 16" id="KW-0472">Membrane</keyword>
<keyword evidence="4 16" id="KW-0132">Cell division</keyword>
<dbReference type="InterPro" id="IPR001460">
    <property type="entry name" value="PCN-bd_Tpept"/>
</dbReference>
<feature type="region of interest" description="Disordered" evidence="17">
    <location>
        <begin position="1"/>
        <end position="26"/>
    </location>
</feature>
<dbReference type="eggNOG" id="COG0768">
    <property type="taxonomic scope" value="Bacteria"/>
</dbReference>
<comment type="pathway">
    <text evidence="16">Cell wall biogenesis; peptidoglycan biosynthesis.</text>
</comment>
<dbReference type="STRING" id="84531.LA76x_1168"/>
<dbReference type="InterPro" id="IPR005311">
    <property type="entry name" value="PBP_dimer"/>
</dbReference>
<dbReference type="UniPathway" id="UPA00219"/>
<dbReference type="SUPFAM" id="SSF56601">
    <property type="entry name" value="beta-lactamase/transpeptidase-like"/>
    <property type="match status" value="1"/>
</dbReference>
<evidence type="ECO:0000259" key="19">
    <source>
        <dbReference type="Pfam" id="PF03717"/>
    </source>
</evidence>